<accession>A0AAV1RFP1</accession>
<evidence type="ECO:0000313" key="1">
    <source>
        <dbReference type="EMBL" id="CAK7333855.1"/>
    </source>
</evidence>
<dbReference type="EMBL" id="CAWUPB010000936">
    <property type="protein sequence ID" value="CAK7333855.1"/>
    <property type="molecule type" value="Genomic_DNA"/>
</dbReference>
<organism evidence="1 2">
    <name type="scientific">Dovyalis caffra</name>
    <dbReference type="NCBI Taxonomy" id="77055"/>
    <lineage>
        <taxon>Eukaryota</taxon>
        <taxon>Viridiplantae</taxon>
        <taxon>Streptophyta</taxon>
        <taxon>Embryophyta</taxon>
        <taxon>Tracheophyta</taxon>
        <taxon>Spermatophyta</taxon>
        <taxon>Magnoliopsida</taxon>
        <taxon>eudicotyledons</taxon>
        <taxon>Gunneridae</taxon>
        <taxon>Pentapetalae</taxon>
        <taxon>rosids</taxon>
        <taxon>fabids</taxon>
        <taxon>Malpighiales</taxon>
        <taxon>Salicaceae</taxon>
        <taxon>Flacourtieae</taxon>
        <taxon>Dovyalis</taxon>
    </lineage>
</organism>
<gene>
    <name evidence="1" type="ORF">DCAF_LOCUS9653</name>
</gene>
<comment type="caution">
    <text evidence="1">The sequence shown here is derived from an EMBL/GenBank/DDBJ whole genome shotgun (WGS) entry which is preliminary data.</text>
</comment>
<dbReference type="AlphaFoldDB" id="A0AAV1RFP1"/>
<keyword evidence="2" id="KW-1185">Reference proteome</keyword>
<reference evidence="1 2" key="1">
    <citation type="submission" date="2024-01" db="EMBL/GenBank/DDBJ databases">
        <authorList>
            <person name="Waweru B."/>
        </authorList>
    </citation>
    <scope>NUCLEOTIDE SEQUENCE [LARGE SCALE GENOMIC DNA]</scope>
</reference>
<evidence type="ECO:0000313" key="2">
    <source>
        <dbReference type="Proteomes" id="UP001314170"/>
    </source>
</evidence>
<name>A0AAV1RFP1_9ROSI</name>
<proteinExistence type="predicted"/>
<protein>
    <recommendedName>
        <fullName evidence="3">Ribosomal protein L33</fullName>
    </recommendedName>
</protein>
<dbReference type="Proteomes" id="UP001314170">
    <property type="component" value="Unassembled WGS sequence"/>
</dbReference>
<evidence type="ECO:0008006" key="3">
    <source>
        <dbReference type="Google" id="ProtNLM"/>
    </source>
</evidence>
<sequence length="56" mass="6347">MKKKVLRVAVCYKLISGNPKAKKNILGREISFISKASHVNGYVKQMQLARFGRLRA</sequence>